<dbReference type="EMBL" id="WNTK01090663">
    <property type="protein sequence ID" value="KAG9460274.1"/>
    <property type="molecule type" value="Genomic_DNA"/>
</dbReference>
<keyword evidence="2" id="KW-1185">Reference proteome</keyword>
<accession>A0A8J6AZJ3</accession>
<proteinExistence type="predicted"/>
<evidence type="ECO:0000313" key="2">
    <source>
        <dbReference type="Proteomes" id="UP000770717"/>
    </source>
</evidence>
<name>A0A8J6AZJ3_ELECQ</name>
<evidence type="ECO:0000313" key="1">
    <source>
        <dbReference type="EMBL" id="KAG9460274.1"/>
    </source>
</evidence>
<reference evidence="1" key="1">
    <citation type="thesis" date="2020" institute="ProQuest LLC" country="789 East Eisenhower Parkway, Ann Arbor, MI, USA">
        <title>Comparative Genomics and Chromosome Evolution.</title>
        <authorList>
            <person name="Mudd A.B."/>
        </authorList>
    </citation>
    <scope>NUCLEOTIDE SEQUENCE</scope>
    <source>
        <strain evidence="1">HN-11 Male</strain>
        <tissue evidence="1">Kidney and liver</tissue>
    </source>
</reference>
<dbReference type="Proteomes" id="UP000770717">
    <property type="component" value="Unassembled WGS sequence"/>
</dbReference>
<gene>
    <name evidence="1" type="ORF">GDO78_022938</name>
</gene>
<comment type="caution">
    <text evidence="1">The sequence shown here is derived from an EMBL/GenBank/DDBJ whole genome shotgun (WGS) entry which is preliminary data.</text>
</comment>
<organism evidence="1 2">
    <name type="scientific">Eleutherodactylus coqui</name>
    <name type="common">Puerto Rican coqui</name>
    <dbReference type="NCBI Taxonomy" id="57060"/>
    <lineage>
        <taxon>Eukaryota</taxon>
        <taxon>Metazoa</taxon>
        <taxon>Chordata</taxon>
        <taxon>Craniata</taxon>
        <taxon>Vertebrata</taxon>
        <taxon>Euteleostomi</taxon>
        <taxon>Amphibia</taxon>
        <taxon>Batrachia</taxon>
        <taxon>Anura</taxon>
        <taxon>Neobatrachia</taxon>
        <taxon>Hyloidea</taxon>
        <taxon>Eleutherodactylidae</taxon>
        <taxon>Eleutherodactylinae</taxon>
        <taxon>Eleutherodactylus</taxon>
        <taxon>Eleutherodactylus</taxon>
    </lineage>
</organism>
<dbReference type="AlphaFoldDB" id="A0A8J6AZJ3"/>
<protein>
    <submittedName>
        <fullName evidence="1">Uncharacterized protein</fullName>
    </submittedName>
</protein>
<sequence length="105" mass="11781">MSTALASGYASWVCFQVKVTSGWCLMSIRPEPKLHENSTIYRRGIQSVTGYRDEKIFFQGSASLISENEKIGIIGSSNSVFDFILYLLVRAAITIVIQRKCDFYG</sequence>